<evidence type="ECO:0000256" key="4">
    <source>
        <dbReference type="ARBA" id="ARBA00004613"/>
    </source>
</evidence>
<keyword evidence="13" id="KW-0862">Zinc</keyword>
<evidence type="ECO:0000256" key="2">
    <source>
        <dbReference type="ARBA" id="ARBA00004371"/>
    </source>
</evidence>
<accession>A0A3B0REG1</accession>
<dbReference type="GO" id="GO:0046872">
    <property type="term" value="F:metal ion binding"/>
    <property type="evidence" value="ECO:0007669"/>
    <property type="project" value="UniProtKB-KW"/>
</dbReference>
<keyword evidence="22" id="KW-0031">Aminopeptidase</keyword>
<organism evidence="22">
    <name type="scientific">hydrothermal vent metagenome</name>
    <dbReference type="NCBI Taxonomy" id="652676"/>
    <lineage>
        <taxon>unclassified sequences</taxon>
        <taxon>metagenomes</taxon>
        <taxon>ecological metagenomes</taxon>
    </lineage>
</organism>
<dbReference type="GO" id="GO:0006508">
    <property type="term" value="P:proteolysis"/>
    <property type="evidence" value="ECO:0007669"/>
    <property type="project" value="UniProtKB-KW"/>
</dbReference>
<dbReference type="GO" id="GO:0004177">
    <property type="term" value="F:aminopeptidase activity"/>
    <property type="evidence" value="ECO:0007669"/>
    <property type="project" value="UniProtKB-KW"/>
</dbReference>
<evidence type="ECO:0000256" key="5">
    <source>
        <dbReference type="ARBA" id="ARBA00014116"/>
    </source>
</evidence>
<keyword evidence="15" id="KW-0482">Metalloprotease</keyword>
<comment type="subunit">
    <text evidence="19">Homodimer. The monomeric form is inactive while the homodimer is active.</text>
</comment>
<dbReference type="Pfam" id="PF04389">
    <property type="entry name" value="Peptidase_M28"/>
    <property type="match status" value="1"/>
</dbReference>
<evidence type="ECO:0000256" key="13">
    <source>
        <dbReference type="ARBA" id="ARBA00022833"/>
    </source>
</evidence>
<evidence type="ECO:0000256" key="8">
    <source>
        <dbReference type="ARBA" id="ARBA00022670"/>
    </source>
</evidence>
<evidence type="ECO:0000256" key="12">
    <source>
        <dbReference type="ARBA" id="ARBA00022824"/>
    </source>
</evidence>
<dbReference type="InterPro" id="IPR039866">
    <property type="entry name" value="CPQ"/>
</dbReference>
<dbReference type="Gene3D" id="3.50.30.30">
    <property type="match status" value="1"/>
</dbReference>
<protein>
    <recommendedName>
        <fullName evidence="5">Carboxypeptidase Q</fullName>
    </recommendedName>
    <alternativeName>
        <fullName evidence="20">Plasma glutamate carboxypeptidase</fullName>
    </alternativeName>
</protein>
<evidence type="ECO:0000256" key="19">
    <source>
        <dbReference type="ARBA" id="ARBA00025833"/>
    </source>
</evidence>
<evidence type="ECO:0000259" key="21">
    <source>
        <dbReference type="Pfam" id="PF04389"/>
    </source>
</evidence>
<dbReference type="Gene3D" id="3.40.630.10">
    <property type="entry name" value="Zn peptidases"/>
    <property type="match status" value="1"/>
</dbReference>
<evidence type="ECO:0000313" key="22">
    <source>
        <dbReference type="EMBL" id="VAV90341.1"/>
    </source>
</evidence>
<comment type="subcellular location">
    <subcellularLocation>
        <location evidence="1">Endoplasmic reticulum</location>
    </subcellularLocation>
    <subcellularLocation>
        <location evidence="3">Golgi apparatus</location>
    </subcellularLocation>
    <subcellularLocation>
        <location evidence="2">Lysosome</location>
    </subcellularLocation>
    <subcellularLocation>
        <location evidence="4">Secreted</location>
    </subcellularLocation>
</comment>
<keyword evidence="14" id="KW-0333">Golgi apparatus</keyword>
<dbReference type="GO" id="GO:0004180">
    <property type="term" value="F:carboxypeptidase activity"/>
    <property type="evidence" value="ECO:0007669"/>
    <property type="project" value="UniProtKB-KW"/>
</dbReference>
<dbReference type="GO" id="GO:0005764">
    <property type="term" value="C:lysosome"/>
    <property type="evidence" value="ECO:0007669"/>
    <property type="project" value="UniProtKB-SubCell"/>
</dbReference>
<keyword evidence="7" id="KW-0121">Carboxypeptidase</keyword>
<gene>
    <name evidence="22" type="ORF">MNBD_ALPHA01-969</name>
</gene>
<dbReference type="GO" id="GO:0070573">
    <property type="term" value="F:metallodipeptidase activity"/>
    <property type="evidence" value="ECO:0007669"/>
    <property type="project" value="InterPro"/>
</dbReference>
<evidence type="ECO:0000256" key="15">
    <source>
        <dbReference type="ARBA" id="ARBA00023049"/>
    </source>
</evidence>
<name>A0A3B0REG1_9ZZZZ</name>
<evidence type="ECO:0000256" key="20">
    <source>
        <dbReference type="ARBA" id="ARBA00033328"/>
    </source>
</evidence>
<evidence type="ECO:0000256" key="11">
    <source>
        <dbReference type="ARBA" id="ARBA00022801"/>
    </source>
</evidence>
<reference evidence="22" key="1">
    <citation type="submission" date="2018-06" db="EMBL/GenBank/DDBJ databases">
        <authorList>
            <person name="Zhirakovskaya E."/>
        </authorList>
    </citation>
    <scope>NUCLEOTIDE SEQUENCE</scope>
</reference>
<dbReference type="PANTHER" id="PTHR12053">
    <property type="entry name" value="PROTEASE FAMILY M28 PLASMA GLUTAMATE CARBOXYPEPTIDASE-RELATED"/>
    <property type="match status" value="1"/>
</dbReference>
<evidence type="ECO:0000256" key="3">
    <source>
        <dbReference type="ARBA" id="ARBA00004555"/>
    </source>
</evidence>
<dbReference type="PANTHER" id="PTHR12053:SF3">
    <property type="entry name" value="CARBOXYPEPTIDASE Q"/>
    <property type="match status" value="1"/>
</dbReference>
<evidence type="ECO:0000256" key="7">
    <source>
        <dbReference type="ARBA" id="ARBA00022645"/>
    </source>
</evidence>
<dbReference type="SUPFAM" id="SSF53187">
    <property type="entry name" value="Zn-dependent exopeptidases"/>
    <property type="match status" value="1"/>
</dbReference>
<keyword evidence="18" id="KW-0458">Lysosome</keyword>
<dbReference type="EMBL" id="UOEJ01000008">
    <property type="protein sequence ID" value="VAV90341.1"/>
    <property type="molecule type" value="Genomic_DNA"/>
</dbReference>
<keyword evidence="9" id="KW-0479">Metal-binding</keyword>
<dbReference type="AlphaFoldDB" id="A0A3B0REG1"/>
<keyword evidence="16" id="KW-0865">Zymogen</keyword>
<evidence type="ECO:0000256" key="14">
    <source>
        <dbReference type="ARBA" id="ARBA00023034"/>
    </source>
</evidence>
<evidence type="ECO:0000256" key="17">
    <source>
        <dbReference type="ARBA" id="ARBA00023180"/>
    </source>
</evidence>
<dbReference type="GO" id="GO:0005794">
    <property type="term" value="C:Golgi apparatus"/>
    <property type="evidence" value="ECO:0007669"/>
    <property type="project" value="UniProtKB-SubCell"/>
</dbReference>
<evidence type="ECO:0000256" key="18">
    <source>
        <dbReference type="ARBA" id="ARBA00023228"/>
    </source>
</evidence>
<evidence type="ECO:0000256" key="16">
    <source>
        <dbReference type="ARBA" id="ARBA00023145"/>
    </source>
</evidence>
<evidence type="ECO:0000256" key="9">
    <source>
        <dbReference type="ARBA" id="ARBA00022723"/>
    </source>
</evidence>
<proteinExistence type="predicted"/>
<keyword evidence="17" id="KW-0325">Glycoprotein</keyword>
<evidence type="ECO:0000256" key="10">
    <source>
        <dbReference type="ARBA" id="ARBA00022729"/>
    </source>
</evidence>
<dbReference type="GO" id="GO:0005576">
    <property type="term" value="C:extracellular region"/>
    <property type="evidence" value="ECO:0007669"/>
    <property type="project" value="UniProtKB-SubCell"/>
</dbReference>
<evidence type="ECO:0000256" key="1">
    <source>
        <dbReference type="ARBA" id="ARBA00004240"/>
    </source>
</evidence>
<sequence>MTIPTMASLAGRISICIFSVFIYGASASASDGGNGLSEQDMARIMALKETAVSSGLSYDIVESLTTEVGPRLVGTDGDRRAVKWAVAKMEQLGFDRVWTEKVTYSTWSRGEIEARIVAPYPQRMVAIALGGSVGTPKGGIRAEVVEFADFAALKNAAPGSLKGKIAFISYRMERRLDGSGYGPAAISRRAGPSVAASKGAVALIIRSVGTGDNRIGHTGSLKYQDGITRIPAAALSNPDADMLSRQIARGKGVEVFLKLSAERRDDKPVITANVVGEITGSVTPDEYVVIGAHLDSWDVGTGAVDDGIGVGITLATAHHIANLAERPKRSLRVILFAAEEVGLVGARQYVEKHSHHMKNHVIGAEWDFGTGRIYEIIPGVGPSALHAMRELAELLAPLGVALSPRNDAKGQSDMSALGNAGMPAVNFAPDGLKYFDYHHTENDTLDKVDPAALKQNTAIFTIFSYFAAQSGIDFRK</sequence>
<feature type="domain" description="Peptidase M28" evidence="21">
    <location>
        <begin position="273"/>
        <end position="459"/>
    </location>
</feature>
<keyword evidence="10" id="KW-0732">Signal</keyword>
<keyword evidence="12" id="KW-0256">Endoplasmic reticulum</keyword>
<evidence type="ECO:0000256" key="6">
    <source>
        <dbReference type="ARBA" id="ARBA00022525"/>
    </source>
</evidence>
<dbReference type="GO" id="GO:0005783">
    <property type="term" value="C:endoplasmic reticulum"/>
    <property type="evidence" value="ECO:0007669"/>
    <property type="project" value="UniProtKB-SubCell"/>
</dbReference>
<dbReference type="InterPro" id="IPR007484">
    <property type="entry name" value="Peptidase_M28"/>
</dbReference>
<keyword evidence="8" id="KW-0645">Protease</keyword>
<keyword evidence="11" id="KW-0378">Hydrolase</keyword>
<keyword evidence="6" id="KW-0964">Secreted</keyword>